<gene>
    <name evidence="2" type="ORF">SAMN05660472_02174</name>
</gene>
<dbReference type="Gene3D" id="3.30.70.1430">
    <property type="entry name" value="Multidrug efflux transporter AcrB pore domain"/>
    <property type="match status" value="2"/>
</dbReference>
<dbReference type="Gene3D" id="3.30.70.1440">
    <property type="entry name" value="Multidrug efflux transporter AcrB pore domain"/>
    <property type="match status" value="1"/>
</dbReference>
<proteinExistence type="predicted"/>
<dbReference type="SUPFAM" id="SSF82714">
    <property type="entry name" value="Multidrug efflux transporter AcrB TolC docking domain, DN and DC subdomains"/>
    <property type="match status" value="2"/>
</dbReference>
<dbReference type="SUPFAM" id="SSF82693">
    <property type="entry name" value="Multidrug efflux transporter AcrB pore domain, PN1, PN2, PC1 and PC2 subdomains"/>
    <property type="match status" value="3"/>
</dbReference>
<sequence>MKLSHLSVKRPVTTVMVICIILLLGFVSLTKLSIDLLPNINVPVAIVSTQYTGVGPYEIEDLVTRPVEEVLATVSNVKNITSTSSEGSSVVVIQFNDSTDMDLATLEMREKIDMIQDFLPEDATTPRVSKIDPGALPIIQMAITGDKNLSEIQRIAEDRVKSRLERLPGVASVTVAGGYENEVKITADPVKLQMYGLSVNHLANILRSENLNLPGGLVERGQRELLVRTLGEFKSIEEIRNLPIVLSNGGIIHLKDVAEVTLAPKDADRLSRTNGVSSIILVINKQSDFNTVQVANRINQEFSKLDQELEGIEFNMIVDLSDYIKQSIGNVAQNAIIGGLLAIIILFLFLRNIRTTFIIGIAIPISIIATFSLMYFSGVTINLMTLGGLALGMGMLVDNSIVVLENIYRFRQEGYSRIEAAKEGAGEVSMAVTASTITTVAVFLPIVFVEGITSMLFKELAMTVTFSLLASLFVSLTIVPMLSSKILKLSHEVHRRTTLSKKLLDGFQTFFTKVEETYGGILAWGLNHKKLTILLAFVIFVTSIGLLFTVGAEFFPAMDEGLITIDVELPTGSKLEETDKVAMRIEELVTDIPEVDSVFVLLGGGGNMFVNAGGSGNRAEVFVMLKELGQRNRSSQVIADEIRGKTSKIAGALISVQSMESQGMGAGFSSSPISIAIKGDDIEVLRELSNNIVALVEGVEGTREVKSSFEEGKPEIQVTVNRSIASRYGLTAAQVAQSIRGNVQGTVATRYKVEGTEVDVVIRSHPYLKESIANFSQMQLMTPLGVMVPLEQVANISLAQGPTRVERDDQVRTIRVTSDILGRDLRSIAKDIEDQLGDYPMPEGYSYRLGGENEDLVESFKSLGLAIILAILLVYMVLASQFESLLHPFTIMLSVPLAFSGGALGLFITRRALSVPAIIGVIVLAGIVVNNAIVLVDYINILRGKGMSMREAILKAGPTRLRPILMTALTTMLGLLPLALGIGEGAEAQAPLATVVIGGLLLSTLLTLIFIPVMYMVFDRMSSFVKQKLLKRKKVSVEN</sequence>
<dbReference type="PANTHER" id="PTHR32063:SF0">
    <property type="entry name" value="SWARMING MOTILITY PROTEIN SWRC"/>
    <property type="match status" value="1"/>
</dbReference>
<keyword evidence="1" id="KW-0812">Transmembrane</keyword>
<dbReference type="EMBL" id="FNFP01000004">
    <property type="protein sequence ID" value="SDK87038.1"/>
    <property type="molecule type" value="Genomic_DNA"/>
</dbReference>
<feature type="transmembrane region" description="Helical" evidence="1">
    <location>
        <begin position="889"/>
        <end position="909"/>
    </location>
</feature>
<dbReference type="AlphaFoldDB" id="A0A1G9FF90"/>
<organism evidence="2 3">
    <name type="scientific">Natronincola ferrireducens</name>
    <dbReference type="NCBI Taxonomy" id="393762"/>
    <lineage>
        <taxon>Bacteria</taxon>
        <taxon>Bacillati</taxon>
        <taxon>Bacillota</taxon>
        <taxon>Clostridia</taxon>
        <taxon>Peptostreptococcales</taxon>
        <taxon>Natronincolaceae</taxon>
        <taxon>Natronincola</taxon>
    </lineage>
</organism>
<feature type="transmembrane region" description="Helical" evidence="1">
    <location>
        <begin position="915"/>
        <end position="942"/>
    </location>
</feature>
<dbReference type="InterPro" id="IPR001036">
    <property type="entry name" value="Acrflvin-R"/>
</dbReference>
<feature type="transmembrane region" description="Helical" evidence="1">
    <location>
        <begin position="460"/>
        <end position="482"/>
    </location>
</feature>
<accession>A0A1G9FF90</accession>
<reference evidence="2 3" key="1">
    <citation type="submission" date="2016-10" db="EMBL/GenBank/DDBJ databases">
        <authorList>
            <person name="de Groot N.N."/>
        </authorList>
    </citation>
    <scope>NUCLEOTIDE SEQUENCE [LARGE SCALE GENOMIC DNA]</scope>
    <source>
        <strain evidence="2 3">DSM 18346</strain>
    </source>
</reference>
<dbReference type="RefSeq" id="WP_090553713.1">
    <property type="nucleotide sequence ID" value="NZ_FNFP01000004.1"/>
</dbReference>
<dbReference type="PANTHER" id="PTHR32063">
    <property type="match status" value="1"/>
</dbReference>
<feature type="transmembrane region" description="Helical" evidence="1">
    <location>
        <begin position="12"/>
        <end position="29"/>
    </location>
</feature>
<feature type="transmembrane region" description="Helical" evidence="1">
    <location>
        <begin position="863"/>
        <end position="882"/>
    </location>
</feature>
<keyword evidence="1" id="KW-1133">Transmembrane helix</keyword>
<dbReference type="GO" id="GO:0005886">
    <property type="term" value="C:plasma membrane"/>
    <property type="evidence" value="ECO:0007669"/>
    <property type="project" value="TreeGrafter"/>
</dbReference>
<dbReference type="GO" id="GO:0042910">
    <property type="term" value="F:xenobiotic transmembrane transporter activity"/>
    <property type="evidence" value="ECO:0007669"/>
    <property type="project" value="TreeGrafter"/>
</dbReference>
<dbReference type="Proteomes" id="UP000198718">
    <property type="component" value="Unassembled WGS sequence"/>
</dbReference>
<dbReference type="STRING" id="393762.SAMN05660472_02174"/>
<protein>
    <submittedName>
        <fullName evidence="2">Hydrophobic/amphiphilic exporter-1, HAE1 family</fullName>
    </submittedName>
</protein>
<dbReference type="OrthoDB" id="9757876at2"/>
<feature type="transmembrane region" description="Helical" evidence="1">
    <location>
        <begin position="531"/>
        <end position="552"/>
    </location>
</feature>
<feature type="transmembrane region" description="Helical" evidence="1">
    <location>
        <begin position="331"/>
        <end position="350"/>
    </location>
</feature>
<feature type="transmembrane region" description="Helical" evidence="1">
    <location>
        <begin position="995"/>
        <end position="1018"/>
    </location>
</feature>
<evidence type="ECO:0000256" key="1">
    <source>
        <dbReference type="SAM" id="Phobius"/>
    </source>
</evidence>
<name>A0A1G9FF90_9FIRM</name>
<dbReference type="Gene3D" id="1.20.1640.10">
    <property type="entry name" value="Multidrug efflux transporter AcrB transmembrane domain"/>
    <property type="match status" value="2"/>
</dbReference>
<evidence type="ECO:0000313" key="3">
    <source>
        <dbReference type="Proteomes" id="UP000198718"/>
    </source>
</evidence>
<dbReference type="Gene3D" id="3.30.2090.10">
    <property type="entry name" value="Multidrug efflux transporter AcrB TolC docking domain, DN and DC subdomains"/>
    <property type="match status" value="2"/>
</dbReference>
<feature type="transmembrane region" description="Helical" evidence="1">
    <location>
        <begin position="357"/>
        <end position="377"/>
    </location>
</feature>
<keyword evidence="1" id="KW-0472">Membrane</keyword>
<dbReference type="InterPro" id="IPR027463">
    <property type="entry name" value="AcrB_DN_DC_subdom"/>
</dbReference>
<keyword evidence="3" id="KW-1185">Reference proteome</keyword>
<feature type="transmembrane region" description="Helical" evidence="1">
    <location>
        <begin position="383"/>
        <end position="407"/>
    </location>
</feature>
<dbReference type="Pfam" id="PF00873">
    <property type="entry name" value="ACR_tran"/>
    <property type="match status" value="1"/>
</dbReference>
<dbReference type="SUPFAM" id="SSF82866">
    <property type="entry name" value="Multidrug efflux transporter AcrB transmembrane domain"/>
    <property type="match status" value="2"/>
</dbReference>
<dbReference type="PRINTS" id="PR00702">
    <property type="entry name" value="ACRIFLAVINRP"/>
</dbReference>
<feature type="transmembrane region" description="Helical" evidence="1">
    <location>
        <begin position="963"/>
        <end position="983"/>
    </location>
</feature>
<dbReference type="Gene3D" id="3.30.70.1320">
    <property type="entry name" value="Multidrug efflux transporter AcrB pore domain like"/>
    <property type="match status" value="1"/>
</dbReference>
<evidence type="ECO:0000313" key="2">
    <source>
        <dbReference type="EMBL" id="SDK87038.1"/>
    </source>
</evidence>
<feature type="transmembrane region" description="Helical" evidence="1">
    <location>
        <begin position="428"/>
        <end position="448"/>
    </location>
</feature>